<dbReference type="InterPro" id="IPR023214">
    <property type="entry name" value="HAD_sf"/>
</dbReference>
<dbReference type="PROSITE" id="PS00154">
    <property type="entry name" value="ATPASE_E1_E2"/>
    <property type="match status" value="1"/>
</dbReference>
<dbReference type="InterPro" id="IPR044492">
    <property type="entry name" value="P_typ_ATPase_HD_dom"/>
</dbReference>
<dbReference type="InterPro" id="IPR023298">
    <property type="entry name" value="ATPase_P-typ_TM_dom_sf"/>
</dbReference>
<dbReference type="GO" id="GO:0006874">
    <property type="term" value="P:intracellular calcium ion homeostasis"/>
    <property type="evidence" value="ECO:0007669"/>
    <property type="project" value="TreeGrafter"/>
</dbReference>
<dbReference type="InterPro" id="IPR036412">
    <property type="entry name" value="HAD-like_sf"/>
</dbReference>
<evidence type="ECO:0000256" key="2">
    <source>
        <dbReference type="ARBA" id="ARBA00022692"/>
    </source>
</evidence>
<keyword evidence="5" id="KW-0067">ATP-binding</keyword>
<sequence>MSEEPDSSPTLSVPDQQPKGLDISPTSSVNSTTPLAGGNSSPLDAEALSKLHDPKSLKLLRQFGGFDFLCHNVLHSDPVRGLDDSNEADMRWRQETFGKNRLPQRSVKNFFQLCWDAMKDKVLILLCIAAIVSLALGLYETFGAPPELDDEGIPLPRVDWVEGVAILVAVVIVVVVGAANDYQKERQFAKLNAKKEDREIIVIRNGAQKMISIFDLEVGDVLNVQTGDVIPADAILIDGAVECDESALTGESDTINKVPVVEAVRAYDLLDTSEDVGSHLVSISDPYLISGSTVLSGLGNAMVTAVGVQSLHGRTMMNLSEEPEVTPLQARLDGLAEGISKYGMLVALILFIILFIRFCVRIAPGGRDHHHPSSEKGRLFMDILITAITIVVVAVPEGLPLAVTLALAFATTRMAQNGNLVRVLKSCETMGSATAVCSDKTGTLTENRMTVVTGFIGMTGDIPLEFSDVSLSASSAPADYASSEQVISNISNEQKDYVCTNITINSTAFENVDYDQAEAEKARAKPKHVPIWKQLLLSQKPEMSQLGSRTEPYFGNKTESALLGWAKSKFHWYDDASLETRRSDDLQSVVQVIPFESSRKWAGVVLKVPNGYRLYIKGAAEIIFKFCGHTYNNEGKLRDLSREDRDECLQRIDTYASEALRTMALAHCDYTDIVSWPPKELVNPDHPEEANPDALLKLAYGNSSETGSKLLVLDALVGIQDPLKEGVAESVLQCKRAGVSVTMVTGDNLNTAKAISKNCHILTPDDLTNEYAAMEGPKFRALSIEERKKIVPHLRVLARSSPEDKRILVDTKKKLGEVVAVTGDGTNDAPALRLADVGFSMGISGTEVAREASDIILMTDDFSDIVQAIKWGRTVAVSIKKFIQFQLTVNVTACVLTFVSAVSNSEGKPVLTAVQLLWVNLIMDTLAALALATDKPDENFLNQKPAGRHAPLISTSMWKMIIGQAIAQLAVTFTLYFAGPQLFFSDHYHHLSNKEKKQLHAMTFNTFVWLQLWKLVVTRKLDECADVRTIRGRINRENLDFFQHLFRNWYFIAIFAIISGIQVLIMFVGGAAFSITRQTGGQWATAILCGLISIPVGWLIRIIPNWWVEKIFPTKYFNKLIYVVGFGWLKRKKKHDPEFEGPVAKEVAQAEKIMGE</sequence>
<evidence type="ECO:0000256" key="8">
    <source>
        <dbReference type="ARBA" id="ARBA00022989"/>
    </source>
</evidence>
<feature type="transmembrane region" description="Helical" evidence="11">
    <location>
        <begin position="1049"/>
        <end position="1075"/>
    </location>
</feature>
<keyword evidence="4" id="KW-0547">Nucleotide-binding</keyword>
<dbReference type="GO" id="GO:0016887">
    <property type="term" value="F:ATP hydrolysis activity"/>
    <property type="evidence" value="ECO:0007669"/>
    <property type="project" value="InterPro"/>
</dbReference>
<dbReference type="CDD" id="cd02081">
    <property type="entry name" value="P-type_ATPase_Ca_PMCA-like"/>
    <property type="match status" value="1"/>
</dbReference>
<feature type="transmembrane region" description="Helical" evidence="11">
    <location>
        <begin position="961"/>
        <end position="979"/>
    </location>
</feature>
<dbReference type="InterPro" id="IPR006068">
    <property type="entry name" value="ATPase_P-typ_cation-transptr_C"/>
</dbReference>
<evidence type="ECO:0000256" key="11">
    <source>
        <dbReference type="SAM" id="Phobius"/>
    </source>
</evidence>
<gene>
    <name evidence="13" type="ORF">DIURU_000671</name>
</gene>
<dbReference type="EMBL" id="SWFT01000027">
    <property type="protein sequence ID" value="KAA8906987.1"/>
    <property type="molecule type" value="Genomic_DNA"/>
</dbReference>
<feature type="region of interest" description="Disordered" evidence="10">
    <location>
        <begin position="1"/>
        <end position="41"/>
    </location>
</feature>
<dbReference type="Pfam" id="PF13246">
    <property type="entry name" value="Cation_ATPase"/>
    <property type="match status" value="1"/>
</dbReference>
<evidence type="ECO:0000256" key="10">
    <source>
        <dbReference type="SAM" id="MobiDB-lite"/>
    </source>
</evidence>
<dbReference type="NCBIfam" id="TIGR01494">
    <property type="entry name" value="ATPase_P-type"/>
    <property type="match status" value="3"/>
</dbReference>
<dbReference type="AlphaFoldDB" id="A0A642UWN3"/>
<evidence type="ECO:0000256" key="7">
    <source>
        <dbReference type="ARBA" id="ARBA00022967"/>
    </source>
</evidence>
<dbReference type="GO" id="GO:0046872">
    <property type="term" value="F:metal ion binding"/>
    <property type="evidence" value="ECO:0007669"/>
    <property type="project" value="UniProtKB-KW"/>
</dbReference>
<dbReference type="InterPro" id="IPR023299">
    <property type="entry name" value="ATPase_P-typ_cyto_dom_N"/>
</dbReference>
<name>A0A642UWN3_DIURU</name>
<feature type="transmembrane region" description="Helical" evidence="11">
    <location>
        <begin position="342"/>
        <end position="363"/>
    </location>
</feature>
<protein>
    <recommendedName>
        <fullName evidence="12">Cation-transporting P-type ATPase N-terminal domain-containing protein</fullName>
    </recommendedName>
</protein>
<dbReference type="SUPFAM" id="SSF81653">
    <property type="entry name" value="Calcium ATPase, transduction domain A"/>
    <property type="match status" value="1"/>
</dbReference>
<dbReference type="Pfam" id="PF00690">
    <property type="entry name" value="Cation_ATPase_N"/>
    <property type="match status" value="1"/>
</dbReference>
<keyword evidence="8 11" id="KW-1133">Transmembrane helix</keyword>
<evidence type="ECO:0000259" key="12">
    <source>
        <dbReference type="SMART" id="SM00831"/>
    </source>
</evidence>
<dbReference type="InterPro" id="IPR018303">
    <property type="entry name" value="ATPase_P-typ_P_site"/>
</dbReference>
<dbReference type="Pfam" id="PF00689">
    <property type="entry name" value="Cation_ATPase_C"/>
    <property type="match status" value="1"/>
</dbReference>
<evidence type="ECO:0000256" key="6">
    <source>
        <dbReference type="ARBA" id="ARBA00022842"/>
    </source>
</evidence>
<dbReference type="SUPFAM" id="SSF81665">
    <property type="entry name" value="Calcium ATPase, transmembrane domain M"/>
    <property type="match status" value="1"/>
</dbReference>
<evidence type="ECO:0000256" key="5">
    <source>
        <dbReference type="ARBA" id="ARBA00022840"/>
    </source>
</evidence>
<keyword evidence="14" id="KW-1185">Reference proteome</keyword>
<dbReference type="GO" id="GO:0012505">
    <property type="term" value="C:endomembrane system"/>
    <property type="evidence" value="ECO:0007669"/>
    <property type="project" value="UniProtKB-SubCell"/>
</dbReference>
<evidence type="ECO:0000256" key="9">
    <source>
        <dbReference type="ARBA" id="ARBA00023136"/>
    </source>
</evidence>
<dbReference type="OrthoDB" id="3352408at2759"/>
<dbReference type="SUPFAM" id="SSF56784">
    <property type="entry name" value="HAD-like"/>
    <property type="match status" value="1"/>
</dbReference>
<feature type="compositionally biased region" description="Polar residues" evidence="10">
    <location>
        <begin position="24"/>
        <end position="41"/>
    </location>
</feature>
<feature type="transmembrane region" description="Helical" evidence="11">
    <location>
        <begin position="122"/>
        <end position="140"/>
    </location>
</feature>
<dbReference type="InterPro" id="IPR059000">
    <property type="entry name" value="ATPase_P-type_domA"/>
</dbReference>
<dbReference type="PANTHER" id="PTHR24093:SF369">
    <property type="entry name" value="CALCIUM-TRANSPORTING ATPASE"/>
    <property type="match status" value="1"/>
</dbReference>
<evidence type="ECO:0000256" key="1">
    <source>
        <dbReference type="ARBA" id="ARBA00004127"/>
    </source>
</evidence>
<keyword evidence="6" id="KW-0460">Magnesium</keyword>
<keyword evidence="3" id="KW-0479">Metal-binding</keyword>
<feature type="transmembrane region" description="Helical" evidence="11">
    <location>
        <begin position="1081"/>
        <end position="1100"/>
    </location>
</feature>
<organism evidence="13 14">
    <name type="scientific">Diutina rugosa</name>
    <name type="common">Yeast</name>
    <name type="synonym">Candida rugosa</name>
    <dbReference type="NCBI Taxonomy" id="5481"/>
    <lineage>
        <taxon>Eukaryota</taxon>
        <taxon>Fungi</taxon>
        <taxon>Dikarya</taxon>
        <taxon>Ascomycota</taxon>
        <taxon>Saccharomycotina</taxon>
        <taxon>Pichiomycetes</taxon>
        <taxon>Debaryomycetaceae</taxon>
        <taxon>Diutina</taxon>
    </lineage>
</organism>
<dbReference type="Gene3D" id="2.70.150.10">
    <property type="entry name" value="Calcium-transporting ATPase, cytoplasmic transduction domain A"/>
    <property type="match status" value="1"/>
</dbReference>
<dbReference type="FunFam" id="2.70.150.10:FF:000028">
    <property type="entry name" value="Calcium-transporting ATPase"/>
    <property type="match status" value="1"/>
</dbReference>
<dbReference type="Proteomes" id="UP000449547">
    <property type="component" value="Unassembled WGS sequence"/>
</dbReference>
<dbReference type="SFLD" id="SFLDG00002">
    <property type="entry name" value="C1.7:_P-type_atpase_like"/>
    <property type="match status" value="1"/>
</dbReference>
<dbReference type="Gene3D" id="3.40.1110.10">
    <property type="entry name" value="Calcium-transporting ATPase, cytoplasmic domain N"/>
    <property type="match status" value="1"/>
</dbReference>
<keyword evidence="9 11" id="KW-0472">Membrane</keyword>
<dbReference type="Pfam" id="PF00122">
    <property type="entry name" value="E1-E2_ATPase"/>
    <property type="match status" value="1"/>
</dbReference>
<dbReference type="GO" id="GO:0005388">
    <property type="term" value="F:P-type calcium transporter activity"/>
    <property type="evidence" value="ECO:0007669"/>
    <property type="project" value="TreeGrafter"/>
</dbReference>
<dbReference type="GO" id="GO:0005886">
    <property type="term" value="C:plasma membrane"/>
    <property type="evidence" value="ECO:0007669"/>
    <property type="project" value="TreeGrafter"/>
</dbReference>
<dbReference type="Gene3D" id="1.20.1110.10">
    <property type="entry name" value="Calcium-transporting ATPase, transmembrane domain"/>
    <property type="match status" value="1"/>
</dbReference>
<proteinExistence type="predicted"/>
<dbReference type="Gene3D" id="3.40.50.1000">
    <property type="entry name" value="HAD superfamily/HAD-like"/>
    <property type="match status" value="1"/>
</dbReference>
<feature type="domain" description="Cation-transporting P-type ATPase N-terminal" evidence="12">
    <location>
        <begin position="73"/>
        <end position="138"/>
    </location>
</feature>
<evidence type="ECO:0000256" key="3">
    <source>
        <dbReference type="ARBA" id="ARBA00022723"/>
    </source>
</evidence>
<feature type="transmembrane region" description="Helical" evidence="11">
    <location>
        <begin position="160"/>
        <end position="180"/>
    </location>
</feature>
<evidence type="ECO:0000256" key="4">
    <source>
        <dbReference type="ARBA" id="ARBA00022741"/>
    </source>
</evidence>
<dbReference type="InterPro" id="IPR004014">
    <property type="entry name" value="ATPase_P-typ_cation-transptr_N"/>
</dbReference>
<dbReference type="InterPro" id="IPR008250">
    <property type="entry name" value="ATPase_P-typ_transduc_dom_A_sf"/>
</dbReference>
<dbReference type="PRINTS" id="PR00119">
    <property type="entry name" value="CATATPASE"/>
</dbReference>
<dbReference type="OMA" id="YRMYVKG"/>
<comment type="subcellular location">
    <subcellularLocation>
        <location evidence="1">Endomembrane system</location>
        <topology evidence="1">Multi-pass membrane protein</topology>
    </subcellularLocation>
</comment>
<evidence type="ECO:0000313" key="13">
    <source>
        <dbReference type="EMBL" id="KAA8906987.1"/>
    </source>
</evidence>
<comment type="caution">
    <text evidence="13">The sequence shown here is derived from an EMBL/GenBank/DDBJ whole genome shotgun (WGS) entry which is preliminary data.</text>
</comment>
<reference evidence="13 14" key="1">
    <citation type="submission" date="2019-07" db="EMBL/GenBank/DDBJ databases">
        <title>Genome assembly of two rare yeast pathogens: Diutina rugosa and Trichomonascus ciferrii.</title>
        <authorList>
            <person name="Mixao V."/>
            <person name="Saus E."/>
            <person name="Hansen A."/>
            <person name="Lass-Flor C."/>
            <person name="Gabaldon T."/>
        </authorList>
    </citation>
    <scope>NUCLEOTIDE SEQUENCE [LARGE SCALE GENOMIC DNA]</scope>
    <source>
        <strain evidence="13 14">CBS 613</strain>
    </source>
</reference>
<evidence type="ECO:0000313" key="14">
    <source>
        <dbReference type="Proteomes" id="UP000449547"/>
    </source>
</evidence>
<dbReference type="GO" id="GO:0005524">
    <property type="term" value="F:ATP binding"/>
    <property type="evidence" value="ECO:0007669"/>
    <property type="project" value="UniProtKB-KW"/>
</dbReference>
<dbReference type="RefSeq" id="XP_034014338.1">
    <property type="nucleotide sequence ID" value="XM_034158945.1"/>
</dbReference>
<accession>A0A642UWN3</accession>
<dbReference type="SMART" id="SM00831">
    <property type="entry name" value="Cation_ATPase_N"/>
    <property type="match status" value="1"/>
</dbReference>
<dbReference type="SFLD" id="SFLDF00027">
    <property type="entry name" value="p-type_atpase"/>
    <property type="match status" value="1"/>
</dbReference>
<dbReference type="PANTHER" id="PTHR24093">
    <property type="entry name" value="CATION TRANSPORTING ATPASE"/>
    <property type="match status" value="1"/>
</dbReference>
<dbReference type="VEuPathDB" id="FungiDB:DIURU_000671"/>
<keyword evidence="7" id="KW-1278">Translocase</keyword>
<dbReference type="SUPFAM" id="SSF81660">
    <property type="entry name" value="Metal cation-transporting ATPase, ATP-binding domain N"/>
    <property type="match status" value="1"/>
</dbReference>
<feature type="transmembrane region" description="Helical" evidence="11">
    <location>
        <begin position="383"/>
        <end position="410"/>
    </location>
</feature>
<keyword evidence="2 11" id="KW-0812">Transmembrane</keyword>
<dbReference type="GeneID" id="54779324"/>
<dbReference type="InterPro" id="IPR001757">
    <property type="entry name" value="P_typ_ATPase"/>
</dbReference>
<dbReference type="SFLD" id="SFLDS00003">
    <property type="entry name" value="Haloacid_Dehalogenase"/>
    <property type="match status" value="1"/>
</dbReference>